<dbReference type="STRING" id="503106.A0A218YZV2"/>
<dbReference type="FunCoup" id="A0A218YZV2">
    <property type="interactions" value="41"/>
</dbReference>
<sequence length="1387" mass="158392">MSSTSSRIRASRRVSSIQNERRISRNPSRIRAKVVSYNDAYTFALRVAYLHHLLQPRAKRKQYVPAPKPIKVRKTVMIGELVQEFSLIKDTKSAKFPHGFMSPLEKRIQGVLVGRERLPGYNDAAVKRTFAEAYTAFTEAGFRKRMDKERRVEDLVLIFYSNATKALQKGKAQDDDSWKLLVDRHVALFVRLISNTLRDHGNDKDRPELMSRLATLESKLLTNDQDLSADTADGPGGSSIEVVVPVSHDVKDMPMVQTVARIFGLAFSQVQSDIDANKKFWTEENALGDLKAYQHCLNANTRRTLRSDDFDLEEGYQAWKRAEGPELSQMMAEILQAKPELVKMSLGSNKSFPPVRSPPSTSPTDDQAYSDLARAISSPIEPNPTSYAFDQPVDMSALSLDDDQPGRLFLEQSTYTFIPPDPRSFYRSILSHAMTFDQLHAPTDGLARGPPLARASTELLSELCVRWRIPQFSRLVLFLDVAAQKFLDQEIGLDELDASFEFIKNPPTENKRSSIYSHPPNQSLTSVDQSHWTVQDFVLYRQILSTLNDGLLRDLYDLLQHCYDSKPPSPGPVLTVLDCHIHSDPSFDLGSGELEAYKVQLADGLRAKAASVYRGYLEAEVPQNQEEWQFFHVVRLGKSVVRLCERIQKRYRKNPEIMGVNPLTILVETMFPSFENDARDLIQRILQVAKTNNSEVDLQDGFDLYKELVEIRRIHHGALPERPFAFHIEELLADFVWRWIRVSESKMVELVDEAIKQDQFRVRSDHHDRHATDDERHSVSVIDVFRLLNQTADQIFQLEWDDDVQYAKFMTALSKSFGIGLARYCEVLEQRFSKEMDRLSPAQEAAASQTKQEKWMQLAKDAWNNKEKIEPFQFYPESFVKLNNIEYAIQQLDVLEKTMNVDACADVLAKIAPPKDKQRRPSKYVFTVKIVEAEELKACDPNGTSDPYVVLGDEYQKRLAKTRVVMKNLNPRWDESVDITVQGALNVIATVWDWDTFGDHDFVGRTSLKLDPVHFSDYMPREYWLNLDTQGRLLLRVSMEGERDDIQFYFGKAFRLLKRTERDMTRNITDKVFIITTPRPLSPKYSPELINAQLSQYINASLSTDALRHVLSPGGISASVTSLWKSRQSIMPTITPLDIENALKPLFTYFDENFAIMKQTLTDASMIMVMTRLWKEVLLALEGLLVPPLSDKPSSQRPLTQQELDIVFRWLELLFDFFHARDEETGEVMGVPADVLKSPKYHELASLNFFYFDTTENLIRTSERMTTASIQRANVQRNRLSAPPTLSASFGGLMSATSMKRSKSIMLSRNLGTMKKAKEEKRKEAQADPSDDMILRILRMRPEAASYLRDRSRQKERLAAAAAAEMIVRQSLAAGGPRFGANNLPRR</sequence>
<evidence type="ECO:0000256" key="1">
    <source>
        <dbReference type="SAM" id="MobiDB-lite"/>
    </source>
</evidence>
<evidence type="ECO:0000313" key="5">
    <source>
        <dbReference type="EMBL" id="OWP01299.1"/>
    </source>
</evidence>
<dbReference type="PANTHER" id="PTHR47263:SF1">
    <property type="entry name" value="C2 DOMAIN PROTEIN (AFU_ORTHOLOGUE AFUA_7G02350)"/>
    <property type="match status" value="1"/>
</dbReference>
<gene>
    <name evidence="5" type="ORF">B2J93_5579</name>
</gene>
<feature type="domain" description="MHD2" evidence="4">
    <location>
        <begin position="1140"/>
        <end position="1262"/>
    </location>
</feature>
<dbReference type="InterPro" id="IPR000008">
    <property type="entry name" value="C2_dom"/>
</dbReference>
<feature type="region of interest" description="Disordered" evidence="1">
    <location>
        <begin position="1"/>
        <end position="22"/>
    </location>
</feature>
<evidence type="ECO:0000313" key="6">
    <source>
        <dbReference type="Proteomes" id="UP000242519"/>
    </source>
</evidence>
<dbReference type="OrthoDB" id="2015333at2759"/>
<dbReference type="SMART" id="SM00239">
    <property type="entry name" value="C2"/>
    <property type="match status" value="1"/>
</dbReference>
<dbReference type="InterPro" id="IPR010439">
    <property type="entry name" value="MUN_dom"/>
</dbReference>
<dbReference type="PROSITE" id="PS50004">
    <property type="entry name" value="C2"/>
    <property type="match status" value="1"/>
</dbReference>
<dbReference type="SUPFAM" id="SSF49562">
    <property type="entry name" value="C2 domain (Calcium/lipid-binding domain, CaLB)"/>
    <property type="match status" value="1"/>
</dbReference>
<evidence type="ECO:0000259" key="3">
    <source>
        <dbReference type="PROSITE" id="PS51258"/>
    </source>
</evidence>
<dbReference type="Gene3D" id="1.10.357.50">
    <property type="match status" value="1"/>
</dbReference>
<dbReference type="InterPro" id="IPR014770">
    <property type="entry name" value="Munc13_1"/>
</dbReference>
<accession>A0A218YZV2</accession>
<keyword evidence="6" id="KW-1185">Reference proteome</keyword>
<evidence type="ECO:0000259" key="2">
    <source>
        <dbReference type="PROSITE" id="PS50004"/>
    </source>
</evidence>
<dbReference type="Proteomes" id="UP000242519">
    <property type="component" value="Unassembled WGS sequence"/>
</dbReference>
<dbReference type="InterPro" id="IPR052811">
    <property type="entry name" value="Glucose_resp_signaling"/>
</dbReference>
<reference evidence="5 6" key="1">
    <citation type="submission" date="2017-04" db="EMBL/GenBank/DDBJ databases">
        <title>Draft genome sequence of Marssonina coronaria NL1: causal agent of apple blotch.</title>
        <authorList>
            <person name="Cheng Q."/>
        </authorList>
    </citation>
    <scope>NUCLEOTIDE SEQUENCE [LARGE SCALE GENOMIC DNA]</scope>
    <source>
        <strain evidence="5 6">NL1</strain>
    </source>
</reference>
<dbReference type="Pfam" id="PF00168">
    <property type="entry name" value="C2"/>
    <property type="match status" value="1"/>
</dbReference>
<dbReference type="Gene3D" id="1.20.58.1100">
    <property type="match status" value="1"/>
</dbReference>
<dbReference type="PANTHER" id="PTHR47263">
    <property type="entry name" value="ADENYLATE CYCLASE ACTIVATION PROTEIN GIT1"/>
    <property type="match status" value="1"/>
</dbReference>
<dbReference type="CDD" id="cd04043">
    <property type="entry name" value="C2_Munc13_fungal"/>
    <property type="match status" value="1"/>
</dbReference>
<name>A0A218YZV2_9HELO</name>
<organism evidence="5 6">
    <name type="scientific">Diplocarpon coronariae</name>
    <dbReference type="NCBI Taxonomy" id="2795749"/>
    <lineage>
        <taxon>Eukaryota</taxon>
        <taxon>Fungi</taxon>
        <taxon>Dikarya</taxon>
        <taxon>Ascomycota</taxon>
        <taxon>Pezizomycotina</taxon>
        <taxon>Leotiomycetes</taxon>
        <taxon>Helotiales</taxon>
        <taxon>Drepanopezizaceae</taxon>
        <taxon>Diplocarpon</taxon>
    </lineage>
</organism>
<dbReference type="InterPro" id="IPR014772">
    <property type="entry name" value="Munc13_dom-2"/>
</dbReference>
<dbReference type="InParanoid" id="A0A218YZV2"/>
<comment type="caution">
    <text evidence="5">The sequence shown here is derived from an EMBL/GenBank/DDBJ whole genome shotgun (WGS) entry which is preliminary data.</text>
</comment>
<dbReference type="EMBL" id="MZNU01000281">
    <property type="protein sequence ID" value="OWP01299.1"/>
    <property type="molecule type" value="Genomic_DNA"/>
</dbReference>
<feature type="region of interest" description="Disordered" evidence="1">
    <location>
        <begin position="346"/>
        <end position="367"/>
    </location>
</feature>
<feature type="domain" description="C2" evidence="2">
    <location>
        <begin position="907"/>
        <end position="1025"/>
    </location>
</feature>
<dbReference type="Pfam" id="PF06292">
    <property type="entry name" value="MUN"/>
    <property type="match status" value="1"/>
</dbReference>
<evidence type="ECO:0008006" key="7">
    <source>
        <dbReference type="Google" id="ProtNLM"/>
    </source>
</evidence>
<dbReference type="PROSITE" id="PS51258">
    <property type="entry name" value="MHD1"/>
    <property type="match status" value="1"/>
</dbReference>
<dbReference type="PROSITE" id="PS51259">
    <property type="entry name" value="MHD2"/>
    <property type="match status" value="1"/>
</dbReference>
<dbReference type="Gene3D" id="2.60.40.150">
    <property type="entry name" value="C2 domain"/>
    <property type="match status" value="1"/>
</dbReference>
<protein>
    <recommendedName>
        <fullName evidence="7">C2 domain containing protein</fullName>
    </recommendedName>
</protein>
<feature type="compositionally biased region" description="Low complexity" evidence="1">
    <location>
        <begin position="1"/>
        <end position="16"/>
    </location>
</feature>
<dbReference type="InterPro" id="IPR035892">
    <property type="entry name" value="C2_domain_sf"/>
</dbReference>
<evidence type="ECO:0000259" key="4">
    <source>
        <dbReference type="PROSITE" id="PS51259"/>
    </source>
</evidence>
<proteinExistence type="predicted"/>
<feature type="domain" description="MHD1" evidence="3">
    <location>
        <begin position="702"/>
        <end position="828"/>
    </location>
</feature>